<dbReference type="EMBL" id="OC924094">
    <property type="protein sequence ID" value="CAD7655292.1"/>
    <property type="molecule type" value="Genomic_DNA"/>
</dbReference>
<organism evidence="2">
    <name type="scientific">Oppiella nova</name>
    <dbReference type="NCBI Taxonomy" id="334625"/>
    <lineage>
        <taxon>Eukaryota</taxon>
        <taxon>Metazoa</taxon>
        <taxon>Ecdysozoa</taxon>
        <taxon>Arthropoda</taxon>
        <taxon>Chelicerata</taxon>
        <taxon>Arachnida</taxon>
        <taxon>Acari</taxon>
        <taxon>Acariformes</taxon>
        <taxon>Sarcoptiformes</taxon>
        <taxon>Oribatida</taxon>
        <taxon>Brachypylina</taxon>
        <taxon>Oppioidea</taxon>
        <taxon>Oppiidae</taxon>
        <taxon>Oppiella</taxon>
    </lineage>
</organism>
<feature type="transmembrane region" description="Helical" evidence="1">
    <location>
        <begin position="63"/>
        <end position="86"/>
    </location>
</feature>
<dbReference type="GO" id="GO:0008528">
    <property type="term" value="F:G protein-coupled peptide receptor activity"/>
    <property type="evidence" value="ECO:0007669"/>
    <property type="project" value="InterPro"/>
</dbReference>
<dbReference type="EMBL" id="CAJPVJ010009269">
    <property type="protein sequence ID" value="CAG2172479.1"/>
    <property type="molecule type" value="Genomic_DNA"/>
</dbReference>
<evidence type="ECO:0000256" key="1">
    <source>
        <dbReference type="SAM" id="Phobius"/>
    </source>
</evidence>
<evidence type="ECO:0000313" key="2">
    <source>
        <dbReference type="EMBL" id="CAD7655292.1"/>
    </source>
</evidence>
<dbReference type="SUPFAM" id="SSF81321">
    <property type="entry name" value="Family A G protein-coupled receptor-like"/>
    <property type="match status" value="1"/>
</dbReference>
<keyword evidence="3" id="KW-1185">Reference proteome</keyword>
<gene>
    <name evidence="2" type="ORF">ONB1V03_LOCUS11935</name>
</gene>
<dbReference type="Pfam" id="PF10324">
    <property type="entry name" value="7TM_GPCR_Srw"/>
    <property type="match status" value="1"/>
</dbReference>
<dbReference type="GO" id="GO:0005886">
    <property type="term" value="C:plasma membrane"/>
    <property type="evidence" value="ECO:0007669"/>
    <property type="project" value="TreeGrafter"/>
</dbReference>
<proteinExistence type="predicted"/>
<keyword evidence="1" id="KW-0812">Transmembrane</keyword>
<reference evidence="2" key="1">
    <citation type="submission" date="2020-11" db="EMBL/GenBank/DDBJ databases">
        <authorList>
            <person name="Tran Van P."/>
        </authorList>
    </citation>
    <scope>NUCLEOTIDE SEQUENCE</scope>
</reference>
<accession>A0A7R9MAF3</accession>
<sequence>MTIFMDNNSIATINTSNSNLIMNISGSGMMTGPADVGPDDDYYTYYDFIGKCLYDFREGYLPIHGWISVFVCLFGIIANILNIIVLTRKEMISPTNAILTGLAGQ</sequence>
<dbReference type="PANTHER" id="PTHR46273">
    <property type="entry name" value="MYOSUPPRESSIN RECEPTOR 1, ISOFORM B-RELATED"/>
    <property type="match status" value="1"/>
</dbReference>
<protein>
    <submittedName>
        <fullName evidence="2">Uncharacterized protein</fullName>
    </submittedName>
</protein>
<dbReference type="PANTHER" id="PTHR46273:SF4">
    <property type="entry name" value="AT19640P"/>
    <property type="match status" value="1"/>
</dbReference>
<keyword evidence="1" id="KW-0472">Membrane</keyword>
<dbReference type="OrthoDB" id="5864054at2759"/>
<evidence type="ECO:0000313" key="3">
    <source>
        <dbReference type="Proteomes" id="UP000728032"/>
    </source>
</evidence>
<dbReference type="Gene3D" id="1.20.1070.10">
    <property type="entry name" value="Rhodopsin 7-helix transmembrane proteins"/>
    <property type="match status" value="1"/>
</dbReference>
<dbReference type="InterPro" id="IPR019427">
    <property type="entry name" value="7TM_GPCR_serpentine_rcpt_Srw"/>
</dbReference>
<dbReference type="AlphaFoldDB" id="A0A7R9MAF3"/>
<keyword evidence="1" id="KW-1133">Transmembrane helix</keyword>
<dbReference type="InterPro" id="IPR053219">
    <property type="entry name" value="GPCR_Dmsr-1"/>
</dbReference>
<name>A0A7R9MAF3_9ACAR</name>
<dbReference type="Proteomes" id="UP000728032">
    <property type="component" value="Unassembled WGS sequence"/>
</dbReference>